<dbReference type="STRING" id="385682.SAMN05444380_1129"/>
<proteinExistence type="inferred from homology"/>
<reference evidence="3 4" key="1">
    <citation type="submission" date="2016-10" db="EMBL/GenBank/DDBJ databases">
        <authorList>
            <person name="de Groot N.N."/>
        </authorList>
    </citation>
    <scope>NUCLEOTIDE SEQUENCE [LARGE SCALE GENOMIC DNA]</scope>
    <source>
        <strain evidence="3 4">DSM 19012</strain>
    </source>
</reference>
<evidence type="ECO:0000313" key="3">
    <source>
        <dbReference type="EMBL" id="SFE47880.1"/>
    </source>
</evidence>
<accession>A0A1I2AYB3</accession>
<dbReference type="PROSITE" id="PS51762">
    <property type="entry name" value="GH16_2"/>
    <property type="match status" value="1"/>
</dbReference>
<comment type="similarity">
    <text evidence="1">Belongs to the glycosyl hydrolase 16 family.</text>
</comment>
<dbReference type="PANTHER" id="PTHR10963:SF55">
    <property type="entry name" value="GLYCOSIDE HYDROLASE FAMILY 16 PROTEIN"/>
    <property type="match status" value="1"/>
</dbReference>
<dbReference type="eggNOG" id="COG2273">
    <property type="taxonomic scope" value="Bacteria"/>
</dbReference>
<dbReference type="Gene3D" id="2.60.120.200">
    <property type="match status" value="1"/>
</dbReference>
<evidence type="ECO:0000259" key="2">
    <source>
        <dbReference type="PROSITE" id="PS51762"/>
    </source>
</evidence>
<dbReference type="CDD" id="cd08023">
    <property type="entry name" value="GH16_laminarinase_like"/>
    <property type="match status" value="1"/>
</dbReference>
<dbReference type="InterPro" id="IPR050546">
    <property type="entry name" value="Glycosyl_Hydrlase_16"/>
</dbReference>
<name>A0A1I2AYB3_9BACT</name>
<dbReference type="OrthoDB" id="9809583at2"/>
<dbReference type="InterPro" id="IPR013320">
    <property type="entry name" value="ConA-like_dom_sf"/>
</dbReference>
<dbReference type="Pfam" id="PF00722">
    <property type="entry name" value="Glyco_hydro_16"/>
    <property type="match status" value="1"/>
</dbReference>
<dbReference type="InterPro" id="IPR000757">
    <property type="entry name" value="Beta-glucanase-like"/>
</dbReference>
<keyword evidence="3" id="KW-0378">Hydrolase</keyword>
<feature type="domain" description="GH16" evidence="2">
    <location>
        <begin position="24"/>
        <end position="288"/>
    </location>
</feature>
<dbReference type="RefSeq" id="WP_010527433.1">
    <property type="nucleotide sequence ID" value="NZ_AFSL01000044.1"/>
</dbReference>
<dbReference type="AlphaFoldDB" id="A0A1I2AYB3"/>
<dbReference type="PANTHER" id="PTHR10963">
    <property type="entry name" value="GLYCOSYL HYDROLASE-RELATED"/>
    <property type="match status" value="1"/>
</dbReference>
<keyword evidence="4" id="KW-1185">Reference proteome</keyword>
<dbReference type="Proteomes" id="UP000181976">
    <property type="component" value="Unassembled WGS sequence"/>
</dbReference>
<protein>
    <submittedName>
        <fullName evidence="3">Glycosyl hydrolases family 16</fullName>
    </submittedName>
</protein>
<sequence length="288" mass="33958">MKILSFLLISVIFLSGCLERNKSVTVKSKVPDGYRLIWSDEFNKDGIPNETFWSYEMGFVRNKELQWYQPQNAFIKDGLLVIEGRRELIPNPNFVADSHDWRKNREFAEYSSASIKTQNKFAFQYGILEVKARIDTSCGSWPAIWTLGVERRWPSNGEIDIMEFYLKDNKQCILANAAWGREPHTWDAIWDSSVLPFTYFLEKDPHWPEKFHIWKMEWTHNFIKIYLDDELLNEIDINSTTYPSGFNPFRQPHYILLNLAIGSNGGDPSESVFPLRYEIDYVRVFQRE</sequence>
<gene>
    <name evidence="3" type="ORF">SAMN05444380_1129</name>
</gene>
<evidence type="ECO:0000256" key="1">
    <source>
        <dbReference type="ARBA" id="ARBA00006865"/>
    </source>
</evidence>
<dbReference type="SUPFAM" id="SSF49899">
    <property type="entry name" value="Concanavalin A-like lectins/glucanases"/>
    <property type="match status" value="1"/>
</dbReference>
<dbReference type="PROSITE" id="PS51257">
    <property type="entry name" value="PROKAR_LIPOPROTEIN"/>
    <property type="match status" value="1"/>
</dbReference>
<dbReference type="EMBL" id="FONA01000012">
    <property type="protein sequence ID" value="SFE47880.1"/>
    <property type="molecule type" value="Genomic_DNA"/>
</dbReference>
<dbReference type="GO" id="GO:0004553">
    <property type="term" value="F:hydrolase activity, hydrolyzing O-glycosyl compounds"/>
    <property type="evidence" value="ECO:0007669"/>
    <property type="project" value="InterPro"/>
</dbReference>
<dbReference type="GO" id="GO:0005975">
    <property type="term" value="P:carbohydrate metabolic process"/>
    <property type="evidence" value="ECO:0007669"/>
    <property type="project" value="InterPro"/>
</dbReference>
<evidence type="ECO:0000313" key="4">
    <source>
        <dbReference type="Proteomes" id="UP000181976"/>
    </source>
</evidence>
<organism evidence="3 4">
    <name type="scientific">Thermophagus xiamenensis</name>
    <dbReference type="NCBI Taxonomy" id="385682"/>
    <lineage>
        <taxon>Bacteria</taxon>
        <taxon>Pseudomonadati</taxon>
        <taxon>Bacteroidota</taxon>
        <taxon>Bacteroidia</taxon>
        <taxon>Marinilabiliales</taxon>
        <taxon>Marinilabiliaceae</taxon>
        <taxon>Thermophagus</taxon>
    </lineage>
</organism>
<dbReference type="InParanoid" id="A0A1I2AYB3"/>